<keyword evidence="2" id="KW-0536">Nodulation</keyword>
<dbReference type="STRING" id="3818.A0A445B1Q4"/>
<evidence type="ECO:0000256" key="6">
    <source>
        <dbReference type="ARBA" id="ARBA00023242"/>
    </source>
</evidence>
<accession>A0A445B1Q4</accession>
<feature type="compositionally biased region" description="Low complexity" evidence="8">
    <location>
        <begin position="141"/>
        <end position="168"/>
    </location>
</feature>
<dbReference type="AlphaFoldDB" id="A0A445B1Q4"/>
<proteinExistence type="inferred from homology"/>
<name>A0A445B1Q4_ARAHY</name>
<dbReference type="PANTHER" id="PTHR31194:SF1">
    <property type="entry name" value="ETHYLENE-RESPONSIVE TRANSCRIPTION FACTOR ERN2"/>
    <property type="match status" value="1"/>
</dbReference>
<keyword evidence="5" id="KW-0804">Transcription</keyword>
<dbReference type="InterPro" id="IPR016177">
    <property type="entry name" value="DNA-bd_dom_sf"/>
</dbReference>
<dbReference type="SUPFAM" id="SSF54171">
    <property type="entry name" value="DNA-binding domain"/>
    <property type="match status" value="1"/>
</dbReference>
<evidence type="ECO:0000256" key="2">
    <source>
        <dbReference type="ARBA" id="ARBA00022458"/>
    </source>
</evidence>
<dbReference type="Pfam" id="PF00847">
    <property type="entry name" value="AP2"/>
    <property type="match status" value="1"/>
</dbReference>
<evidence type="ECO:0000256" key="3">
    <source>
        <dbReference type="ARBA" id="ARBA00023015"/>
    </source>
</evidence>
<keyword evidence="3" id="KW-0805">Transcription regulation</keyword>
<dbReference type="GO" id="GO:0003677">
    <property type="term" value="F:DNA binding"/>
    <property type="evidence" value="ECO:0007669"/>
    <property type="project" value="UniProtKB-KW"/>
</dbReference>
<dbReference type="FunFam" id="3.30.730.10:FF:000005">
    <property type="entry name" value="ethylene-responsive transcription factor RAP2-11"/>
    <property type="match status" value="1"/>
</dbReference>
<dbReference type="CDD" id="cd00018">
    <property type="entry name" value="AP2"/>
    <property type="match status" value="1"/>
</dbReference>
<dbReference type="Proteomes" id="UP000289738">
    <property type="component" value="Chromosome A10"/>
</dbReference>
<evidence type="ECO:0000256" key="1">
    <source>
        <dbReference type="ARBA" id="ARBA00004123"/>
    </source>
</evidence>
<feature type="region of interest" description="Disordered" evidence="8">
    <location>
        <begin position="1"/>
        <end position="56"/>
    </location>
</feature>
<feature type="domain" description="AP2/ERF" evidence="9">
    <location>
        <begin position="54"/>
        <end position="111"/>
    </location>
</feature>
<organism evidence="10 11">
    <name type="scientific">Arachis hypogaea</name>
    <name type="common">Peanut</name>
    <dbReference type="NCBI Taxonomy" id="3818"/>
    <lineage>
        <taxon>Eukaryota</taxon>
        <taxon>Viridiplantae</taxon>
        <taxon>Streptophyta</taxon>
        <taxon>Embryophyta</taxon>
        <taxon>Tracheophyta</taxon>
        <taxon>Spermatophyta</taxon>
        <taxon>Magnoliopsida</taxon>
        <taxon>eudicotyledons</taxon>
        <taxon>Gunneridae</taxon>
        <taxon>Pentapetalae</taxon>
        <taxon>rosids</taxon>
        <taxon>fabids</taxon>
        <taxon>Fabales</taxon>
        <taxon>Fabaceae</taxon>
        <taxon>Papilionoideae</taxon>
        <taxon>50 kb inversion clade</taxon>
        <taxon>dalbergioids sensu lato</taxon>
        <taxon>Dalbergieae</taxon>
        <taxon>Pterocarpus clade</taxon>
        <taxon>Arachis</taxon>
    </lineage>
</organism>
<dbReference type="PANTHER" id="PTHR31194">
    <property type="entry name" value="SHN SHINE , DNA BINDING / TRANSCRIPTION FACTOR"/>
    <property type="match status" value="1"/>
</dbReference>
<dbReference type="Gene3D" id="3.30.730.10">
    <property type="entry name" value="AP2/ERF domain"/>
    <property type="match status" value="1"/>
</dbReference>
<dbReference type="EMBL" id="SDMP01000010">
    <property type="protein sequence ID" value="RYR32588.1"/>
    <property type="molecule type" value="Genomic_DNA"/>
</dbReference>
<comment type="subcellular location">
    <subcellularLocation>
        <location evidence="1">Nucleus</location>
    </subcellularLocation>
</comment>
<protein>
    <recommendedName>
        <fullName evidence="9">AP2/ERF domain-containing protein</fullName>
    </recommendedName>
</protein>
<comment type="caution">
    <text evidence="10">The sequence shown here is derived from an EMBL/GenBank/DDBJ whole genome shotgun (WGS) entry which is preliminary data.</text>
</comment>
<dbReference type="InterPro" id="IPR036955">
    <property type="entry name" value="AP2/ERF_dom_sf"/>
</dbReference>
<dbReference type="GO" id="GO:0009877">
    <property type="term" value="P:nodulation"/>
    <property type="evidence" value="ECO:0007669"/>
    <property type="project" value="UniProtKB-KW"/>
</dbReference>
<dbReference type="SMART" id="SM00380">
    <property type="entry name" value="AP2"/>
    <property type="match status" value="1"/>
</dbReference>
<evidence type="ECO:0000256" key="8">
    <source>
        <dbReference type="SAM" id="MobiDB-lite"/>
    </source>
</evidence>
<comment type="similarity">
    <text evidence="7">Belongs to the AP2/ERF transcription factor family. ERF subfamily.</text>
</comment>
<gene>
    <name evidence="10" type="ORF">Ahy_A10g047124</name>
</gene>
<dbReference type="GO" id="GO:0005634">
    <property type="term" value="C:nucleus"/>
    <property type="evidence" value="ECO:0007669"/>
    <property type="project" value="UniProtKB-SubCell"/>
</dbReference>
<keyword evidence="6" id="KW-0539">Nucleus</keyword>
<evidence type="ECO:0000256" key="5">
    <source>
        <dbReference type="ARBA" id="ARBA00023163"/>
    </source>
</evidence>
<feature type="compositionally biased region" description="Basic and acidic residues" evidence="8">
    <location>
        <begin position="18"/>
        <end position="27"/>
    </location>
</feature>
<keyword evidence="4" id="KW-0238">DNA-binding</keyword>
<evidence type="ECO:0000256" key="7">
    <source>
        <dbReference type="ARBA" id="ARBA00024343"/>
    </source>
</evidence>
<feature type="compositionally biased region" description="Basic residues" evidence="8">
    <location>
        <begin position="43"/>
        <end position="53"/>
    </location>
</feature>
<dbReference type="InterPro" id="IPR001471">
    <property type="entry name" value="AP2/ERF_dom"/>
</dbReference>
<dbReference type="GO" id="GO:0003700">
    <property type="term" value="F:DNA-binding transcription factor activity"/>
    <property type="evidence" value="ECO:0007669"/>
    <property type="project" value="InterPro"/>
</dbReference>
<evidence type="ECO:0000313" key="11">
    <source>
        <dbReference type="Proteomes" id="UP000289738"/>
    </source>
</evidence>
<reference evidence="10 11" key="1">
    <citation type="submission" date="2019-01" db="EMBL/GenBank/DDBJ databases">
        <title>Sequencing of cultivated peanut Arachis hypogaea provides insights into genome evolution and oil improvement.</title>
        <authorList>
            <person name="Chen X."/>
        </authorList>
    </citation>
    <scope>NUCLEOTIDE SEQUENCE [LARGE SCALE GENOMIC DNA]</scope>
    <source>
        <strain evidence="11">cv. Fuhuasheng</strain>
        <tissue evidence="10">Leaves</tissue>
    </source>
</reference>
<keyword evidence="11" id="KW-1185">Reference proteome</keyword>
<evidence type="ECO:0000259" key="9">
    <source>
        <dbReference type="PROSITE" id="PS51032"/>
    </source>
</evidence>
<evidence type="ECO:0000313" key="10">
    <source>
        <dbReference type="EMBL" id="RYR32588.1"/>
    </source>
</evidence>
<feature type="region of interest" description="Disordered" evidence="8">
    <location>
        <begin position="141"/>
        <end position="173"/>
    </location>
</feature>
<dbReference type="PROSITE" id="PS51032">
    <property type="entry name" value="AP2_ERF"/>
    <property type="match status" value="1"/>
</dbReference>
<dbReference type="PRINTS" id="PR00367">
    <property type="entry name" value="ETHRSPELEMNT"/>
</dbReference>
<dbReference type="InterPro" id="IPR050913">
    <property type="entry name" value="AP2/ERF_ERF"/>
</dbReference>
<evidence type="ECO:0000256" key="4">
    <source>
        <dbReference type="ARBA" id="ARBA00023125"/>
    </source>
</evidence>
<sequence length="230" mass="25419">MPTNETGTYGGHSYQNRGDIEDKRMEIEFQQAKQYSVKDSSKQKARKRNKKSSKFVGVRQRASGRWVAEIKDTTHNIRMWLGTYQTAEEAARAYDEAARLLRGSAARTNFITHHFSSSLDSPVASRIRNLLNSKKGISSSDEIIENSSSSSSLSSSSETIGTESTPTILSDDNAYRPDLSSFERQVSGSGSGSGSPYAIHGVHGFMDAFQVKDSNESLWDLPPLMSSFFP</sequence>